<dbReference type="PANTHER" id="PTHR43646">
    <property type="entry name" value="GLYCOSYLTRANSFERASE"/>
    <property type="match status" value="1"/>
</dbReference>
<evidence type="ECO:0000256" key="4">
    <source>
        <dbReference type="ARBA" id="ARBA00022679"/>
    </source>
</evidence>
<evidence type="ECO:0000256" key="3">
    <source>
        <dbReference type="ARBA" id="ARBA00022676"/>
    </source>
</evidence>
<evidence type="ECO:0000259" key="6">
    <source>
        <dbReference type="Pfam" id="PF00535"/>
    </source>
</evidence>
<keyword evidence="4" id="KW-0808">Transferase</keyword>
<protein>
    <recommendedName>
        <fullName evidence="6">Glycosyltransferase 2-like domain-containing protein</fullName>
    </recommendedName>
</protein>
<evidence type="ECO:0000256" key="1">
    <source>
        <dbReference type="ARBA" id="ARBA00004236"/>
    </source>
</evidence>
<proteinExistence type="predicted"/>
<dbReference type="EMBL" id="VSSQ01000226">
    <property type="protein sequence ID" value="MPL86676.1"/>
    <property type="molecule type" value="Genomic_DNA"/>
</dbReference>
<comment type="subcellular location">
    <subcellularLocation>
        <location evidence="1">Cell membrane</location>
    </subcellularLocation>
</comment>
<dbReference type="Gene3D" id="3.90.550.10">
    <property type="entry name" value="Spore Coat Polysaccharide Biosynthesis Protein SpsA, Chain A"/>
    <property type="match status" value="1"/>
</dbReference>
<name>A0A644V5S4_9ZZZZ</name>
<accession>A0A644V5S4</accession>
<dbReference type="PANTHER" id="PTHR43646:SF2">
    <property type="entry name" value="GLYCOSYLTRANSFERASE 2-LIKE DOMAIN-CONTAINING PROTEIN"/>
    <property type="match status" value="1"/>
</dbReference>
<dbReference type="GO" id="GO:0016757">
    <property type="term" value="F:glycosyltransferase activity"/>
    <property type="evidence" value="ECO:0007669"/>
    <property type="project" value="UniProtKB-KW"/>
</dbReference>
<dbReference type="GO" id="GO:0005886">
    <property type="term" value="C:plasma membrane"/>
    <property type="evidence" value="ECO:0007669"/>
    <property type="project" value="UniProtKB-SubCell"/>
</dbReference>
<sequence>MISVVVPSFNEEEGIEAFLKSLCDQTLPRDQYEIIVVDGNSKDKTREIAEKYADKVFIQTSKKVGGARNDGVLASKYDLIVTTDADCFLPRPWLETIVKDFEKYPDASTIYGPIYPLEPGFKHKFEVFLYNIVVRIGGRTGIFYATLGANTAFRKNLFIEAGMYKVCDAGDDWELPKRMKNYGRIVLDMKMIIGFSMRRYINFGLFRSAFQWFYVVAKGGFSDKHQYMGKEYTKK</sequence>
<dbReference type="AlphaFoldDB" id="A0A644V5S4"/>
<dbReference type="SUPFAM" id="SSF53448">
    <property type="entry name" value="Nucleotide-diphospho-sugar transferases"/>
    <property type="match status" value="1"/>
</dbReference>
<evidence type="ECO:0000313" key="7">
    <source>
        <dbReference type="EMBL" id="MPL86676.1"/>
    </source>
</evidence>
<feature type="domain" description="Glycosyltransferase 2-like" evidence="6">
    <location>
        <begin position="3"/>
        <end position="115"/>
    </location>
</feature>
<dbReference type="InterPro" id="IPR001173">
    <property type="entry name" value="Glyco_trans_2-like"/>
</dbReference>
<dbReference type="Pfam" id="PF00535">
    <property type="entry name" value="Glycos_transf_2"/>
    <property type="match status" value="1"/>
</dbReference>
<comment type="caution">
    <text evidence="7">The sequence shown here is derived from an EMBL/GenBank/DDBJ whole genome shotgun (WGS) entry which is preliminary data.</text>
</comment>
<reference evidence="7" key="1">
    <citation type="submission" date="2019-08" db="EMBL/GenBank/DDBJ databases">
        <authorList>
            <person name="Kucharzyk K."/>
            <person name="Murdoch R.W."/>
            <person name="Higgins S."/>
            <person name="Loffler F."/>
        </authorList>
    </citation>
    <scope>NUCLEOTIDE SEQUENCE</scope>
</reference>
<keyword evidence="2" id="KW-1003">Cell membrane</keyword>
<keyword evidence="3" id="KW-0328">Glycosyltransferase</keyword>
<evidence type="ECO:0000256" key="5">
    <source>
        <dbReference type="ARBA" id="ARBA00023136"/>
    </source>
</evidence>
<gene>
    <name evidence="7" type="ORF">SDC9_32660</name>
</gene>
<evidence type="ECO:0000256" key="2">
    <source>
        <dbReference type="ARBA" id="ARBA00022475"/>
    </source>
</evidence>
<organism evidence="7">
    <name type="scientific">bioreactor metagenome</name>
    <dbReference type="NCBI Taxonomy" id="1076179"/>
    <lineage>
        <taxon>unclassified sequences</taxon>
        <taxon>metagenomes</taxon>
        <taxon>ecological metagenomes</taxon>
    </lineage>
</organism>
<dbReference type="InterPro" id="IPR029044">
    <property type="entry name" value="Nucleotide-diphossugar_trans"/>
</dbReference>
<keyword evidence="5" id="KW-0472">Membrane</keyword>